<evidence type="ECO:0000313" key="2">
    <source>
        <dbReference type="EMBL" id="GHD21227.1"/>
    </source>
</evidence>
<evidence type="ECO:0000259" key="1">
    <source>
        <dbReference type="Pfam" id="PF13845"/>
    </source>
</evidence>
<name>A0A918XAU2_9ACTN</name>
<dbReference type="Proteomes" id="UP000654947">
    <property type="component" value="Unassembled WGS sequence"/>
</dbReference>
<proteinExistence type="predicted"/>
<dbReference type="InterPro" id="IPR026004">
    <property type="entry name" value="Septum_form"/>
</dbReference>
<reference evidence="2 3" key="1">
    <citation type="journal article" date="2014" name="Int. J. Syst. Evol. Microbiol.">
        <title>Complete genome sequence of Corynebacterium casei LMG S-19264T (=DSM 44701T), isolated from a smear-ripened cheese.</title>
        <authorList>
            <consortium name="US DOE Joint Genome Institute (JGI-PGF)"/>
            <person name="Walter F."/>
            <person name="Albersmeier A."/>
            <person name="Kalinowski J."/>
            <person name="Ruckert C."/>
        </authorList>
    </citation>
    <scope>NUCLEOTIDE SEQUENCE [LARGE SCALE GENOMIC DNA]</scope>
    <source>
        <strain evidence="2 3">KCTC 19473</strain>
    </source>
</reference>
<comment type="caution">
    <text evidence="2">The sequence shown here is derived from an EMBL/GenBank/DDBJ whole genome shotgun (WGS) entry which is preliminary data.</text>
</comment>
<protein>
    <recommendedName>
        <fullName evidence="1">Septum formation-related domain-containing protein</fullName>
    </recommendedName>
</protein>
<evidence type="ECO:0000313" key="3">
    <source>
        <dbReference type="Proteomes" id="UP000654947"/>
    </source>
</evidence>
<dbReference type="RefSeq" id="WP_017576370.1">
    <property type="nucleotide sequence ID" value="NZ_BMXL01000005.1"/>
</dbReference>
<dbReference type="EMBL" id="BMXL01000005">
    <property type="protein sequence ID" value="GHD21227.1"/>
    <property type="molecule type" value="Genomic_DNA"/>
</dbReference>
<keyword evidence="3" id="KW-1185">Reference proteome</keyword>
<dbReference type="Pfam" id="PF13845">
    <property type="entry name" value="Septum_form"/>
    <property type="match status" value="1"/>
</dbReference>
<sequence length="163" mass="16986">MPSVLNAPRIASSVVALGAAAVLTGCGVLTSALGGGELGGNVLSVGVGDCFVVSEMDQSLLEGEVSDVPLVDCSEPHDGEFFHVEVLPDGDFPGDRSVGERATEACEGQAFTDFVGTDYASSEIWAYHLVPTRQSWEQADDREILCYLETTGMVNGSQQGAGI</sequence>
<gene>
    <name evidence="2" type="ORF">GCM10007147_14400</name>
</gene>
<accession>A0A918XAU2</accession>
<feature type="domain" description="Septum formation-related" evidence="1">
    <location>
        <begin position="48"/>
        <end position="158"/>
    </location>
</feature>
<dbReference type="AlphaFoldDB" id="A0A918XAU2"/>
<organism evidence="2 3">
    <name type="scientific">Nocardiopsis kunsanensis</name>
    <dbReference type="NCBI Taxonomy" id="141693"/>
    <lineage>
        <taxon>Bacteria</taxon>
        <taxon>Bacillati</taxon>
        <taxon>Actinomycetota</taxon>
        <taxon>Actinomycetes</taxon>
        <taxon>Streptosporangiales</taxon>
        <taxon>Nocardiopsidaceae</taxon>
        <taxon>Nocardiopsis</taxon>
    </lineage>
</organism>